<comment type="caution">
    <text evidence="4">The sequence shown here is derived from an EMBL/GenBank/DDBJ whole genome shotgun (WGS) entry which is preliminary data.</text>
</comment>
<dbReference type="Gene3D" id="3.40.50.980">
    <property type="match status" value="2"/>
</dbReference>
<proteinExistence type="inferred from homology"/>
<dbReference type="Proteomes" id="UP000737391">
    <property type="component" value="Unassembled WGS sequence"/>
</dbReference>
<dbReference type="InterPro" id="IPR045851">
    <property type="entry name" value="AMP-bd_C_sf"/>
</dbReference>
<dbReference type="InterPro" id="IPR025110">
    <property type="entry name" value="AMP-bd_C"/>
</dbReference>
<evidence type="ECO:0000313" key="5">
    <source>
        <dbReference type="Proteomes" id="UP000737391"/>
    </source>
</evidence>
<dbReference type="PANTHER" id="PTHR24096">
    <property type="entry name" value="LONG-CHAIN-FATTY-ACID--COA LIGASE"/>
    <property type="match status" value="1"/>
</dbReference>
<reference evidence="4" key="1">
    <citation type="submission" date="2020-01" db="EMBL/GenBank/DDBJ databases">
        <title>Identification and distribution of gene clusters putatively required for synthesis of sphingolipid metabolism inhibitors in phylogenetically diverse species of the filamentous fungus Fusarium.</title>
        <authorList>
            <person name="Kim H.-S."/>
            <person name="Busman M."/>
            <person name="Brown D.W."/>
            <person name="Divon H."/>
            <person name="Uhlig S."/>
            <person name="Proctor R.H."/>
        </authorList>
    </citation>
    <scope>NUCLEOTIDE SEQUENCE</scope>
    <source>
        <strain evidence="4">NRRL 31653</strain>
    </source>
</reference>
<evidence type="ECO:0000259" key="2">
    <source>
        <dbReference type="Pfam" id="PF00501"/>
    </source>
</evidence>
<keyword evidence="4" id="KW-0436">Ligase</keyword>
<evidence type="ECO:0000313" key="4">
    <source>
        <dbReference type="EMBL" id="KAF4499128.1"/>
    </source>
</evidence>
<evidence type="ECO:0000259" key="3">
    <source>
        <dbReference type="Pfam" id="PF13193"/>
    </source>
</evidence>
<dbReference type="Gene3D" id="3.30.300.30">
    <property type="match status" value="1"/>
</dbReference>
<comment type="similarity">
    <text evidence="1">Belongs to the ATP-dependent AMP-binding enzyme family.</text>
</comment>
<dbReference type="Pfam" id="PF00501">
    <property type="entry name" value="AMP-binding"/>
    <property type="match status" value="1"/>
</dbReference>
<organism evidence="4 5">
    <name type="scientific">Fusarium agapanthi</name>
    <dbReference type="NCBI Taxonomy" id="1803897"/>
    <lineage>
        <taxon>Eukaryota</taxon>
        <taxon>Fungi</taxon>
        <taxon>Dikarya</taxon>
        <taxon>Ascomycota</taxon>
        <taxon>Pezizomycotina</taxon>
        <taxon>Sordariomycetes</taxon>
        <taxon>Hypocreomycetidae</taxon>
        <taxon>Hypocreales</taxon>
        <taxon>Nectriaceae</taxon>
        <taxon>Fusarium</taxon>
        <taxon>Fusarium fujikuroi species complex</taxon>
    </lineage>
</organism>
<dbReference type="GO" id="GO:0016405">
    <property type="term" value="F:CoA-ligase activity"/>
    <property type="evidence" value="ECO:0007669"/>
    <property type="project" value="TreeGrafter"/>
</dbReference>
<protein>
    <submittedName>
        <fullName evidence="4">Phenylacetyl- ligase</fullName>
    </submittedName>
</protein>
<evidence type="ECO:0000256" key="1">
    <source>
        <dbReference type="ARBA" id="ARBA00006432"/>
    </source>
</evidence>
<dbReference type="AlphaFoldDB" id="A0A9P5BD15"/>
<dbReference type="FunFam" id="3.30.300.30:FF:000007">
    <property type="entry name" value="4-coumarate--CoA ligase 2"/>
    <property type="match status" value="1"/>
</dbReference>
<feature type="domain" description="AMP-dependent synthetase/ligase" evidence="2">
    <location>
        <begin position="88"/>
        <end position="179"/>
    </location>
</feature>
<dbReference type="Gene3D" id="2.30.38.10">
    <property type="entry name" value="Luciferase, Domain 3"/>
    <property type="match status" value="1"/>
</dbReference>
<dbReference type="OrthoDB" id="6509636at2759"/>
<keyword evidence="5" id="KW-1185">Reference proteome</keyword>
<dbReference type="EMBL" id="LUFC02000288">
    <property type="protein sequence ID" value="KAF4499128.1"/>
    <property type="molecule type" value="Genomic_DNA"/>
</dbReference>
<feature type="domain" description="AMP-binding enzyme C-terminal" evidence="3">
    <location>
        <begin position="237"/>
        <end position="317"/>
    </location>
</feature>
<dbReference type="Pfam" id="PF13193">
    <property type="entry name" value="AMP-binding_C"/>
    <property type="match status" value="1"/>
</dbReference>
<name>A0A9P5BD15_9HYPO</name>
<dbReference type="InterPro" id="IPR000873">
    <property type="entry name" value="AMP-dep_synth/lig_dom"/>
</dbReference>
<gene>
    <name evidence="4" type="ORF">FAGAP_4721</name>
</gene>
<accession>A0A9P5BD15</accession>
<dbReference type="PANTHER" id="PTHR24096:SF422">
    <property type="entry name" value="BCDNA.GH02901"/>
    <property type="match status" value="1"/>
</dbReference>
<dbReference type="SUPFAM" id="SSF56801">
    <property type="entry name" value="Acetyl-CoA synthetase-like"/>
    <property type="match status" value="1"/>
</dbReference>
<sequence>MLSHQNIISGIIQTCTFDSVSRNADGIDTQVMLGVLPFSHVFGLMLITHLGTYRGDEIIVMPRFEFEPFLAAVSRFKIHQLPIVPPSFVYTGAAPLGKEAVDYLLSLYPKWRLGQGYGMTETATVFIQSSEHDTQVGTTGSMLPAAKARIVGPDGKEITEYENPGELLIQSPTVSLGYFNNPKATAETLFEDAEGRWIQTGDEVLVRMSESGNEHFVVVDRIKELIKVKGHQVAPAELESHLLTHPAVSDCAVIQIPDARAGEVPKAFVVKATGASQSDEELVRDIQRYVEEHKARYKWLKGGVEFIEAIPKSPTGKILRRKLRDKERGARKSKGAKL</sequence>